<proteinExistence type="predicted"/>
<dbReference type="AlphaFoldDB" id="A0A9D1S2R2"/>
<organism evidence="2 3">
    <name type="scientific">Candidatus Alloenteromonas pullicola</name>
    <dbReference type="NCBI Taxonomy" id="2840784"/>
    <lineage>
        <taxon>Bacteria</taxon>
        <taxon>Bacillati</taxon>
        <taxon>Bacillota</taxon>
        <taxon>Bacillota incertae sedis</taxon>
        <taxon>Candidatus Alloenteromonas</taxon>
    </lineage>
</organism>
<reference evidence="2" key="2">
    <citation type="journal article" date="2021" name="PeerJ">
        <title>Extensive microbial diversity within the chicken gut microbiome revealed by metagenomics and culture.</title>
        <authorList>
            <person name="Gilroy R."/>
            <person name="Ravi A."/>
            <person name="Getino M."/>
            <person name="Pursley I."/>
            <person name="Horton D.L."/>
            <person name="Alikhan N.F."/>
            <person name="Baker D."/>
            <person name="Gharbi K."/>
            <person name="Hall N."/>
            <person name="Watson M."/>
            <person name="Adriaenssens E.M."/>
            <person name="Foster-Nyarko E."/>
            <person name="Jarju S."/>
            <person name="Secka A."/>
            <person name="Antonio M."/>
            <person name="Oren A."/>
            <person name="Chaudhuri R.R."/>
            <person name="La Ragione R."/>
            <person name="Hildebrand F."/>
            <person name="Pallen M.J."/>
        </authorList>
    </citation>
    <scope>NUCLEOTIDE SEQUENCE</scope>
    <source>
        <strain evidence="2">ChiGjej1B1-22543</strain>
    </source>
</reference>
<reference evidence="2" key="1">
    <citation type="submission" date="2020-10" db="EMBL/GenBank/DDBJ databases">
        <authorList>
            <person name="Gilroy R."/>
        </authorList>
    </citation>
    <scope>NUCLEOTIDE SEQUENCE</scope>
    <source>
        <strain evidence="2">ChiGjej1B1-22543</strain>
    </source>
</reference>
<accession>A0A9D1S2R2</accession>
<dbReference type="GO" id="GO:0019284">
    <property type="term" value="P:L-methionine salvage from S-adenosylmethionine"/>
    <property type="evidence" value="ECO:0007669"/>
    <property type="project" value="TreeGrafter"/>
</dbReference>
<dbReference type="SUPFAM" id="SSF53167">
    <property type="entry name" value="Purine and uridine phosphorylases"/>
    <property type="match status" value="1"/>
</dbReference>
<sequence length="240" mass="26385">MILIVGEDQDALLYLRNRLNLAREENINDYLHAAVGTLGEEKVAVSCVGIGLSLVGINTATLLSVYDPYLVINIGCVASIKGTLHQGDIFIPERYYVEGIDYSGDGKTISGQLPGLPPFFLTEPSLAEKAESIGYELGGKFIERASLLSGDMRLLDEPEYQQKLKMRYAGYSRLTCYDNSSYGVALACYLRKTSLLSIKAVNYEANAVSERLNFRRKGLEAMPFIGRLVAGLLLNLSKGR</sequence>
<dbReference type="Pfam" id="PF01048">
    <property type="entry name" value="PNP_UDP_1"/>
    <property type="match status" value="1"/>
</dbReference>
<feature type="domain" description="Nucleoside phosphorylase" evidence="1">
    <location>
        <begin position="2"/>
        <end position="207"/>
    </location>
</feature>
<comment type="caution">
    <text evidence="2">The sequence shown here is derived from an EMBL/GenBank/DDBJ whole genome shotgun (WGS) entry which is preliminary data.</text>
</comment>
<dbReference type="PANTHER" id="PTHR46832:SF1">
    <property type="entry name" value="5'-METHYLTHIOADENOSINE_S-ADENOSYLHOMOCYSTEINE NUCLEOSIDASE"/>
    <property type="match status" value="1"/>
</dbReference>
<evidence type="ECO:0000313" key="2">
    <source>
        <dbReference type="EMBL" id="HIU44752.1"/>
    </source>
</evidence>
<dbReference type="Gene3D" id="3.40.50.1580">
    <property type="entry name" value="Nucleoside phosphorylase domain"/>
    <property type="match status" value="1"/>
</dbReference>
<dbReference type="GO" id="GO:0008782">
    <property type="term" value="F:adenosylhomocysteine nucleosidase activity"/>
    <property type="evidence" value="ECO:0007669"/>
    <property type="project" value="TreeGrafter"/>
</dbReference>
<dbReference type="PANTHER" id="PTHR46832">
    <property type="entry name" value="5'-METHYLTHIOADENOSINE/S-ADENOSYLHOMOCYSTEINE NUCLEOSIDASE"/>
    <property type="match status" value="1"/>
</dbReference>
<dbReference type="Proteomes" id="UP000824070">
    <property type="component" value="Unassembled WGS sequence"/>
</dbReference>
<dbReference type="GO" id="GO:0005829">
    <property type="term" value="C:cytosol"/>
    <property type="evidence" value="ECO:0007669"/>
    <property type="project" value="TreeGrafter"/>
</dbReference>
<dbReference type="EMBL" id="DVMV01000005">
    <property type="protein sequence ID" value="HIU44752.1"/>
    <property type="molecule type" value="Genomic_DNA"/>
</dbReference>
<evidence type="ECO:0000259" key="1">
    <source>
        <dbReference type="Pfam" id="PF01048"/>
    </source>
</evidence>
<dbReference type="GO" id="GO:0009116">
    <property type="term" value="P:nucleoside metabolic process"/>
    <property type="evidence" value="ECO:0007669"/>
    <property type="project" value="InterPro"/>
</dbReference>
<dbReference type="InterPro" id="IPR000845">
    <property type="entry name" value="Nucleoside_phosphorylase_d"/>
</dbReference>
<gene>
    <name evidence="2" type="ORF">IAC52_00425</name>
</gene>
<dbReference type="InterPro" id="IPR035994">
    <property type="entry name" value="Nucleoside_phosphorylase_sf"/>
</dbReference>
<name>A0A9D1S2R2_9FIRM</name>
<dbReference type="GO" id="GO:0008930">
    <property type="term" value="F:methylthioadenosine nucleosidase activity"/>
    <property type="evidence" value="ECO:0007669"/>
    <property type="project" value="TreeGrafter"/>
</dbReference>
<protein>
    <recommendedName>
        <fullName evidence="1">Nucleoside phosphorylase domain-containing protein</fullName>
    </recommendedName>
</protein>
<evidence type="ECO:0000313" key="3">
    <source>
        <dbReference type="Proteomes" id="UP000824070"/>
    </source>
</evidence>